<dbReference type="InterPro" id="IPR006480">
    <property type="entry name" value="Phage_holin_4_1"/>
</dbReference>
<reference evidence="7 8" key="1">
    <citation type="submission" date="2017-07" db="EMBL/GenBank/DDBJ databases">
        <title>The genome sequence of Paludifilum halophilum highlights mechanisms for microbial adaptation to high salt environemnts.</title>
        <authorList>
            <person name="Belbahri L."/>
        </authorList>
    </citation>
    <scope>NUCLEOTIDE SEQUENCE [LARGE SCALE GENOMIC DNA]</scope>
    <source>
        <strain evidence="7 8">DSM 102817</strain>
    </source>
</reference>
<comment type="caution">
    <text evidence="7">The sequence shown here is derived from an EMBL/GenBank/DDBJ whole genome shotgun (WGS) entry which is preliminary data.</text>
</comment>
<name>A0A235B1R8_9BACL</name>
<dbReference type="AlphaFoldDB" id="A0A235B1R8"/>
<keyword evidence="4 6" id="KW-0472">Membrane</keyword>
<evidence type="ECO:0000256" key="1">
    <source>
        <dbReference type="ARBA" id="ARBA00004141"/>
    </source>
</evidence>
<dbReference type="RefSeq" id="WP_094265808.1">
    <property type="nucleotide sequence ID" value="NZ_NOWF01000014.1"/>
</dbReference>
<dbReference type="EMBL" id="NOWF01000014">
    <property type="protein sequence ID" value="OYD06256.1"/>
    <property type="molecule type" value="Genomic_DNA"/>
</dbReference>
<protein>
    <submittedName>
        <fullName evidence="7">Holin</fullName>
    </submittedName>
</protein>
<sequence>METVLKTLVGIGAGIASFLWGGWSAALGSLLFFVATDYVTGVVAAAKEGQLSSQVGVYGIARKVGVFAIVALAHMVDQQLGDGHMFRDGTVAFYLANEALSIIENAGRIGVPIPPKVQEMIETLRRKGEKKNENQ</sequence>
<comment type="similarity">
    <text evidence="5">Belongs to the bacteriophage holin family. Cp-1 holin subfamily.</text>
</comment>
<comment type="subcellular location">
    <subcellularLocation>
        <location evidence="1">Membrane</location>
        <topology evidence="1">Multi-pass membrane protein</topology>
    </subcellularLocation>
</comment>
<evidence type="ECO:0000256" key="4">
    <source>
        <dbReference type="ARBA" id="ARBA00023136"/>
    </source>
</evidence>
<dbReference type="Proteomes" id="UP000215459">
    <property type="component" value="Unassembled WGS sequence"/>
</dbReference>
<evidence type="ECO:0000256" key="2">
    <source>
        <dbReference type="ARBA" id="ARBA00022692"/>
    </source>
</evidence>
<dbReference type="NCBIfam" id="TIGR01593">
    <property type="entry name" value="holin_tox_secr"/>
    <property type="match status" value="1"/>
</dbReference>
<dbReference type="Pfam" id="PF05105">
    <property type="entry name" value="Phage_holin_4_1"/>
    <property type="match status" value="1"/>
</dbReference>
<evidence type="ECO:0000256" key="6">
    <source>
        <dbReference type="SAM" id="Phobius"/>
    </source>
</evidence>
<keyword evidence="2 6" id="KW-0812">Transmembrane</keyword>
<feature type="transmembrane region" description="Helical" evidence="6">
    <location>
        <begin position="7"/>
        <end position="35"/>
    </location>
</feature>
<accession>A0A235B1R8</accession>
<organism evidence="7 8">
    <name type="scientific">Paludifilum halophilum</name>
    <dbReference type="NCBI Taxonomy" id="1642702"/>
    <lineage>
        <taxon>Bacteria</taxon>
        <taxon>Bacillati</taxon>
        <taxon>Bacillota</taxon>
        <taxon>Bacilli</taxon>
        <taxon>Bacillales</taxon>
        <taxon>Thermoactinomycetaceae</taxon>
        <taxon>Paludifilum</taxon>
    </lineage>
</organism>
<evidence type="ECO:0000256" key="3">
    <source>
        <dbReference type="ARBA" id="ARBA00022989"/>
    </source>
</evidence>
<dbReference type="OrthoDB" id="88184at2"/>
<evidence type="ECO:0000256" key="5">
    <source>
        <dbReference type="ARBA" id="ARBA00023600"/>
    </source>
</evidence>
<keyword evidence="3 6" id="KW-1133">Transmembrane helix</keyword>
<evidence type="ECO:0000313" key="8">
    <source>
        <dbReference type="Proteomes" id="UP000215459"/>
    </source>
</evidence>
<proteinExistence type="inferred from homology"/>
<gene>
    <name evidence="7" type="ORF">CHM34_16965</name>
</gene>
<evidence type="ECO:0000313" key="7">
    <source>
        <dbReference type="EMBL" id="OYD06256.1"/>
    </source>
</evidence>
<dbReference type="GO" id="GO:0016020">
    <property type="term" value="C:membrane"/>
    <property type="evidence" value="ECO:0007669"/>
    <property type="project" value="UniProtKB-SubCell"/>
</dbReference>
<keyword evidence="8" id="KW-1185">Reference proteome</keyword>